<feature type="active site" description="Proton donor; for dehydratase activity" evidence="9">
    <location>
        <position position="1164"/>
    </location>
</feature>
<evidence type="ECO:0000256" key="6">
    <source>
        <dbReference type="ARBA" id="ARBA00023002"/>
    </source>
</evidence>
<dbReference type="Pfam" id="PF23297">
    <property type="entry name" value="ACP_SdgA_C"/>
    <property type="match status" value="1"/>
</dbReference>
<dbReference type="InterPro" id="IPR036736">
    <property type="entry name" value="ACP-like_sf"/>
</dbReference>
<keyword evidence="5" id="KW-0521">NADP</keyword>
<dbReference type="FunFam" id="3.40.366.10:FF:000002">
    <property type="entry name" value="Probable polyketide synthase 2"/>
    <property type="match status" value="1"/>
</dbReference>
<dbReference type="InterPro" id="IPR057326">
    <property type="entry name" value="KR_dom"/>
</dbReference>
<feature type="domain" description="PKS/mFAS DH" evidence="12">
    <location>
        <begin position="946"/>
        <end position="1251"/>
    </location>
</feature>
<dbReference type="InterPro" id="IPR029063">
    <property type="entry name" value="SAM-dependent_MTases_sf"/>
</dbReference>
<evidence type="ECO:0000256" key="5">
    <source>
        <dbReference type="ARBA" id="ARBA00022857"/>
    </source>
</evidence>
<evidence type="ECO:0000259" key="10">
    <source>
        <dbReference type="PROSITE" id="PS50075"/>
    </source>
</evidence>
<keyword evidence="4" id="KW-0808">Transferase</keyword>
<dbReference type="PROSITE" id="PS52004">
    <property type="entry name" value="KS3_2"/>
    <property type="match status" value="1"/>
</dbReference>
<dbReference type="InterPro" id="IPR013968">
    <property type="entry name" value="PKS_KR"/>
</dbReference>
<dbReference type="PANTHER" id="PTHR43775:SF29">
    <property type="entry name" value="ASPERFURANONE POLYKETIDE SYNTHASE AFOG-RELATED"/>
    <property type="match status" value="1"/>
</dbReference>
<dbReference type="SUPFAM" id="SSF47336">
    <property type="entry name" value="ACP-like"/>
    <property type="match status" value="1"/>
</dbReference>
<dbReference type="SMART" id="SM00829">
    <property type="entry name" value="PKS_ER"/>
    <property type="match status" value="1"/>
</dbReference>
<dbReference type="InterPro" id="IPR009081">
    <property type="entry name" value="PP-bd_ACP"/>
</dbReference>
<dbReference type="InterPro" id="IPR049551">
    <property type="entry name" value="PKS_DH_C"/>
</dbReference>
<dbReference type="InterPro" id="IPR016035">
    <property type="entry name" value="Acyl_Trfase/lysoPLipase"/>
</dbReference>
<dbReference type="STRING" id="43265.A0A545UX06"/>
<dbReference type="PROSITE" id="PS52019">
    <property type="entry name" value="PKS_MFAS_DH"/>
    <property type="match status" value="1"/>
</dbReference>
<dbReference type="InterPro" id="IPR032821">
    <property type="entry name" value="PKS_assoc"/>
</dbReference>
<feature type="region of interest" description="C-terminal hotdog fold" evidence="9">
    <location>
        <begin position="1099"/>
        <end position="1251"/>
    </location>
</feature>
<dbReference type="Gene3D" id="3.40.366.10">
    <property type="entry name" value="Malonyl-Coenzyme A Acyl Carrier Protein, domain 2"/>
    <property type="match status" value="1"/>
</dbReference>
<evidence type="ECO:0000256" key="2">
    <source>
        <dbReference type="ARBA" id="ARBA00022450"/>
    </source>
</evidence>
<evidence type="ECO:0000256" key="3">
    <source>
        <dbReference type="ARBA" id="ARBA00022553"/>
    </source>
</evidence>
<dbReference type="InterPro" id="IPR049900">
    <property type="entry name" value="PKS_mFAS_DH"/>
</dbReference>
<dbReference type="SMART" id="SM00825">
    <property type="entry name" value="PKS_KS"/>
    <property type="match status" value="1"/>
</dbReference>
<dbReference type="Pfam" id="PF23114">
    <property type="entry name" value="NAD-bd_HRPKS_sdrA"/>
    <property type="match status" value="1"/>
</dbReference>
<dbReference type="InterPro" id="IPR001227">
    <property type="entry name" value="Ac_transferase_dom_sf"/>
</dbReference>
<dbReference type="Pfam" id="PF00109">
    <property type="entry name" value="ketoacyl-synt"/>
    <property type="match status" value="1"/>
</dbReference>
<dbReference type="InterPro" id="IPR006162">
    <property type="entry name" value="Ppantetheine_attach_site"/>
</dbReference>
<dbReference type="SMART" id="SM00822">
    <property type="entry name" value="PKS_KR"/>
    <property type="match status" value="1"/>
</dbReference>
<dbReference type="Gene3D" id="3.40.50.720">
    <property type="entry name" value="NAD(P)-binding Rossmann-like Domain"/>
    <property type="match status" value="2"/>
</dbReference>
<dbReference type="InterPro" id="IPR011032">
    <property type="entry name" value="GroES-like_sf"/>
</dbReference>
<dbReference type="InterPro" id="IPR049552">
    <property type="entry name" value="PKS_DH_N"/>
</dbReference>
<dbReference type="Gene3D" id="3.40.50.150">
    <property type="entry name" value="Vaccinia Virus protein VP39"/>
    <property type="match status" value="1"/>
</dbReference>
<dbReference type="InterPro" id="IPR020806">
    <property type="entry name" value="PKS_PP-bd"/>
</dbReference>
<dbReference type="Pfam" id="PF14765">
    <property type="entry name" value="PS-DH"/>
    <property type="match status" value="1"/>
</dbReference>
<dbReference type="SMART" id="SM00827">
    <property type="entry name" value="PKS_AT"/>
    <property type="match status" value="1"/>
</dbReference>
<proteinExistence type="predicted"/>
<evidence type="ECO:0000313" key="13">
    <source>
        <dbReference type="EMBL" id="TQV94003.1"/>
    </source>
</evidence>
<dbReference type="SMART" id="SM00823">
    <property type="entry name" value="PKS_PP"/>
    <property type="match status" value="1"/>
</dbReference>
<keyword evidence="7" id="KW-0511">Multifunctional enzyme</keyword>
<dbReference type="GO" id="GO:0006633">
    <property type="term" value="P:fatty acid biosynthetic process"/>
    <property type="evidence" value="ECO:0007669"/>
    <property type="project" value="TreeGrafter"/>
</dbReference>
<dbReference type="InterPro" id="IPR014043">
    <property type="entry name" value="Acyl_transferase_dom"/>
</dbReference>
<keyword evidence="14" id="KW-1185">Reference proteome</keyword>
<keyword evidence="2" id="KW-0596">Phosphopantetheine</keyword>
<dbReference type="Gene3D" id="3.40.47.10">
    <property type="match status" value="1"/>
</dbReference>
<feature type="active site" description="Proton acceptor; for dehydratase activity" evidence="9">
    <location>
        <position position="978"/>
    </location>
</feature>
<dbReference type="InterPro" id="IPR020841">
    <property type="entry name" value="PKS_Beta-ketoAc_synthase_dom"/>
</dbReference>
<organism evidence="13 14">
    <name type="scientific">Cordyceps javanica</name>
    <dbReference type="NCBI Taxonomy" id="43265"/>
    <lineage>
        <taxon>Eukaryota</taxon>
        <taxon>Fungi</taxon>
        <taxon>Dikarya</taxon>
        <taxon>Ascomycota</taxon>
        <taxon>Pezizomycotina</taxon>
        <taxon>Sordariomycetes</taxon>
        <taxon>Hypocreomycetidae</taxon>
        <taxon>Hypocreales</taxon>
        <taxon>Cordycipitaceae</taxon>
        <taxon>Cordyceps</taxon>
    </lineage>
</organism>
<comment type="caution">
    <text evidence="13">The sequence shown here is derived from an EMBL/GenBank/DDBJ whole genome shotgun (WGS) entry which is preliminary data.</text>
</comment>
<dbReference type="Gene3D" id="1.10.1200.10">
    <property type="entry name" value="ACP-like"/>
    <property type="match status" value="1"/>
</dbReference>
<evidence type="ECO:0000256" key="8">
    <source>
        <dbReference type="ARBA" id="ARBA00023315"/>
    </source>
</evidence>
<dbReference type="Gene3D" id="3.90.180.10">
    <property type="entry name" value="Medium-chain alcohol dehydrogenases, catalytic domain"/>
    <property type="match status" value="1"/>
</dbReference>
<dbReference type="Pfam" id="PF08659">
    <property type="entry name" value="KR"/>
    <property type="match status" value="1"/>
</dbReference>
<gene>
    <name evidence="13" type="ORF">IF1G_07735</name>
</gene>
<comment type="pathway">
    <text evidence="1">Secondary metabolite biosynthesis.</text>
</comment>
<dbReference type="InterPro" id="IPR042104">
    <property type="entry name" value="PKS_dehydratase_sf"/>
</dbReference>
<dbReference type="InterPro" id="IPR013154">
    <property type="entry name" value="ADH-like_N"/>
</dbReference>
<dbReference type="InterPro" id="IPR014031">
    <property type="entry name" value="Ketoacyl_synth_C"/>
</dbReference>
<dbReference type="InterPro" id="IPR036291">
    <property type="entry name" value="NAD(P)-bd_dom_sf"/>
</dbReference>
<dbReference type="SUPFAM" id="SSF51735">
    <property type="entry name" value="NAD(P)-binding Rossmann-fold domains"/>
    <property type="match status" value="2"/>
</dbReference>
<dbReference type="CDD" id="cd05274">
    <property type="entry name" value="KR_FAS_SDR_x"/>
    <property type="match status" value="1"/>
</dbReference>
<dbReference type="Pfam" id="PF16197">
    <property type="entry name" value="KAsynt_C_assoc"/>
    <property type="match status" value="1"/>
</dbReference>
<dbReference type="PROSITE" id="PS50075">
    <property type="entry name" value="CARRIER"/>
    <property type="match status" value="1"/>
</dbReference>
<sequence length="2511" mass="273151">MADDSVAIIGLSCRFSGDATSPDKLWSLLENGQSAWSEIPQSRFNPVGAYHPAREKLSTSHIRGGHFLKEDPGLFDATFFNFTAETATTLDPQFRLQLESVYEALENAGLALSDIAGSNTSVFAGTFFHDYRDSLVRDEDNLPRSFITGIGSAMASNRISHFFDLRGASMTIDTGCSTTLVALHQAVENLRSRGSDMSIVGGANILLNPDNFKALGSFGFLSPDGKCFSFDERANGYGRGEGVATVVLKRLTDAIAAGDPIRAIIRESVLNQDGKTESLTSPSPAAQESLMRDCYAKAGLNPGDTQYFEAHGTGTPTGDPIEIGAISTVFKTEERREPLRIGSIKTNIGHTEATSGLASVIKVVLAMERGLLPPSINFEQPNKSLKLDERRFKVVTELERWPVAPGQTMRASVNNFGYGGANAHVILEDAVYVSDRRAKKMPCRRHTGNLTSGQFVNEHKIVVVSAKDERAHEAMISQLAAFLRQKESEQTTDPEKLLDNLIFTLGQRRTLFSHVSAYPVPVLQGLEAVAEALETPKFKPRRRSPHSPRLGMIFTGQGAQWYAMGRELMTTYPVYRQTIEEADACLQELGANWSLLQELGRDRDTSRVNQTAFSIPICAAVQIALVRLLETWGVKPSAVTSHSSGEIAAAYAVGAISLRLGMGIAYYRSSLSAEMTSQMPGRGGMLAVGVGHIDVAKYFERLTDSGRVVVACVNSPSSTTVAGDATALDELDAILKAENVFSRRLRVDIAYHSHHMEPIAKDYRRALKAMPTEEPKAKTVGPVAFSSPVTGYRMTNTREIARPDHWVSSLLQPVQFVDAFIEMVHGDITDDADSQSVDVLVEIGPHTALGGPIKEIMALEEFENIQLPYYGSLVRNSHAVESLQALASNLLKEGYPLNMEAVNFPAGTQGLHVMTDLPSYPWNHQTRYWSEPRFNLSLRQRAFPPHELLGSLVTGANPEKPVWRHTLRTTESPWLRDHAVQSIILYPGCGFVCLAIEAATQKLALTRGAQDKTISGYDIRNMSVEQALVVPDSSDGIEIQTTLYPAHDQKSADGQVWHEFEVYSISSDNRWMRHASGQILVELEELRTPLSSDFKLGSSRQIDPDDMWKTLELMGIKYGPTFRNISDIHQSKKELRSTSTITVPDTAMEFELPRDYIIHPATLDAVAQSAFTALPGAAFCQASPRVFQSIERIWISSKISNKTGHNLQCQTSLDYADPHGIKADVSVLDRGAPAIEVQGLQLRSLGAGVTQSLHPILCSKIVWDCDIDLNVPGKLILRTEEDMKLEQLSLYFIEQTLASKSTPEANHLAQHHGDYLAALKDIFQLRSPMHDLSGCKLSAEQLSSVSERAALLCSVGSRLPDILRGELTVGNAFGKDILSSSLKHETDYSVIISLLRKALHKRPRSRVLEIGATHSGIASRMAKVFGTTGAFYHLTSESVEVLEDSKQILEKCSDSMAFDTLDITEQPDADTFNVSSYDVIIAPAEKLSIRALENIESLLVPGGKLLVACAQKCELDSLMVLGLVPSWWEANSSEASPRLNMAEWDLRLKNAGFSGIDFMQLDPGSSSLQQTYTLLTTLPKSDKPAPPAAIDITILTVKSSNVPPTSWIELLLAKITKMLPFAVLDKSHVLDIESVSEEAIQGKVCVFLGELYQPVLRDAGTQTFEAIKTLVTKCNSLLWVTRGGFVDCEKPDLGLAAGFLRAARSEYLGRQYVVLDLDPCTPDWTDMDIDGISGVLNAISRGSLAGEYEYAVRDGLLEIPRIVNDLGRNHLVSPLDETDVENSSLVSLHKLGPTHSLSVCTPGKLDTLSFVETEPRLDPAELAAAMVYVETHAYGLNTRDLNIVSGRLHHENIGVEFSGIITSLGEEASAKGFAVGDRVMGLVPEGNISGAICTPWDRITRIPSNVNFEEAAAVLASFCIAHMSLIDIARMRTDQTVLIHDAAASVGQAAIVVAYATTSEVFVTTESEGDREFISKRYGIPKDHILSRQDPSFTAQVLDATNGLGIDIVLGSQTRHLSEENAKILAPFGHLIDIVENDPEDYSNSIMRLLEASTSFSTFSLSSLLSLAQRNSNKVYHTMSRIAELIENSTIRPAPLFASYPITNAVQAFRHLQTADRIKTVLSVDADATVLTRQLSSKPIISPTATYLLIGGVGGIGRAIASWLADQGARFIVVLSRSAGKSEQAAKLAEELGQSGCLVKAISCDVSDAQDLARAVHQCNKDNLPPIRGIIQGAMVLKDTLLERMTFEDYRIATKPKVDGTWNLHKEFCLPDSLDFFVILSSAVAVAGNASQANYAAGGSYQDALARWRVSNGLPAVSINLGAVKGTGIAENSGVLGHLQRVGYTPIHEEQVLSVLSSAIDSPYEPQIVVGLDARPGPHWDATGESQLGRDMRFLPLRPPETDAGAASNQPGGANSLANVLAKAKSPEEAAQHISSAIAHKISEIFMIPVDQVEIANAPAQYGVDSLVAIELRNMLVQQTAAEVSIFDIMQSTSIGSLAGVIAAKSPQFKV</sequence>
<dbReference type="OrthoDB" id="329835at2759"/>
<accession>A0A545UX06</accession>
<keyword evidence="8" id="KW-0012">Acyltransferase</keyword>
<dbReference type="Pfam" id="PF00698">
    <property type="entry name" value="Acyl_transf_1"/>
    <property type="match status" value="1"/>
</dbReference>
<dbReference type="SUPFAM" id="SSF55048">
    <property type="entry name" value="Probable ACP-binding domain of malonyl-CoA ACP transacylase"/>
    <property type="match status" value="1"/>
</dbReference>
<reference evidence="13 14" key="1">
    <citation type="journal article" date="2019" name="Appl. Microbiol. Biotechnol.">
        <title>Genome sequence of Isaria javanica and comparative genome analysis insights into family S53 peptidase evolution in fungal entomopathogens.</title>
        <authorList>
            <person name="Lin R."/>
            <person name="Zhang X."/>
            <person name="Xin B."/>
            <person name="Zou M."/>
            <person name="Gao Y."/>
            <person name="Qin F."/>
            <person name="Hu Q."/>
            <person name="Xie B."/>
            <person name="Cheng X."/>
        </authorList>
    </citation>
    <scope>NUCLEOTIDE SEQUENCE [LARGE SCALE GENOMIC DNA]</scope>
    <source>
        <strain evidence="13 14">IJ1G</strain>
    </source>
</reference>
<dbReference type="EMBL" id="SPUK01000011">
    <property type="protein sequence ID" value="TQV94003.1"/>
    <property type="molecule type" value="Genomic_DNA"/>
</dbReference>
<dbReference type="GO" id="GO:0004312">
    <property type="term" value="F:fatty acid synthase activity"/>
    <property type="evidence" value="ECO:0007669"/>
    <property type="project" value="TreeGrafter"/>
</dbReference>
<dbReference type="InterPro" id="IPR016039">
    <property type="entry name" value="Thiolase-like"/>
</dbReference>
<dbReference type="CDD" id="cd05195">
    <property type="entry name" value="enoyl_red"/>
    <property type="match status" value="1"/>
</dbReference>
<name>A0A545UX06_9HYPO</name>
<evidence type="ECO:0000256" key="7">
    <source>
        <dbReference type="ARBA" id="ARBA00023268"/>
    </source>
</evidence>
<evidence type="ECO:0000256" key="9">
    <source>
        <dbReference type="PROSITE-ProRule" id="PRU01363"/>
    </source>
</evidence>
<evidence type="ECO:0000256" key="4">
    <source>
        <dbReference type="ARBA" id="ARBA00022679"/>
    </source>
</evidence>
<keyword evidence="3" id="KW-0597">Phosphoprotein</keyword>
<evidence type="ECO:0000259" key="12">
    <source>
        <dbReference type="PROSITE" id="PS52019"/>
    </source>
</evidence>
<dbReference type="SUPFAM" id="SSF53901">
    <property type="entry name" value="Thiolase-like"/>
    <property type="match status" value="1"/>
</dbReference>
<dbReference type="SUPFAM" id="SSF52151">
    <property type="entry name" value="FabD/lysophospholipase-like"/>
    <property type="match status" value="1"/>
</dbReference>
<dbReference type="Pfam" id="PF21089">
    <property type="entry name" value="PKS_DH_N"/>
    <property type="match status" value="1"/>
</dbReference>
<dbReference type="GO" id="GO:0016491">
    <property type="term" value="F:oxidoreductase activity"/>
    <property type="evidence" value="ECO:0007669"/>
    <property type="project" value="UniProtKB-KW"/>
</dbReference>
<keyword evidence="6" id="KW-0560">Oxidoreductase</keyword>
<dbReference type="Proteomes" id="UP000315783">
    <property type="component" value="Unassembled WGS sequence"/>
</dbReference>
<dbReference type="SMART" id="SM00826">
    <property type="entry name" value="PKS_DH"/>
    <property type="match status" value="1"/>
</dbReference>
<dbReference type="Pfam" id="PF13602">
    <property type="entry name" value="ADH_zinc_N_2"/>
    <property type="match status" value="1"/>
</dbReference>
<dbReference type="PROSITE" id="PS00012">
    <property type="entry name" value="PHOSPHOPANTETHEINE"/>
    <property type="match status" value="1"/>
</dbReference>
<dbReference type="Pfam" id="PF08240">
    <property type="entry name" value="ADH_N"/>
    <property type="match status" value="1"/>
</dbReference>
<dbReference type="Gene3D" id="3.30.70.3290">
    <property type="match status" value="1"/>
</dbReference>
<dbReference type="InterPro" id="IPR016036">
    <property type="entry name" value="Malonyl_transacylase_ACP-bd"/>
</dbReference>
<evidence type="ECO:0000313" key="14">
    <source>
        <dbReference type="Proteomes" id="UP000315783"/>
    </source>
</evidence>
<dbReference type="SUPFAM" id="SSF50129">
    <property type="entry name" value="GroES-like"/>
    <property type="match status" value="1"/>
</dbReference>
<evidence type="ECO:0000259" key="11">
    <source>
        <dbReference type="PROSITE" id="PS52004"/>
    </source>
</evidence>
<feature type="domain" description="Carrier" evidence="10">
    <location>
        <begin position="2429"/>
        <end position="2506"/>
    </location>
</feature>
<dbReference type="InterPro" id="IPR020807">
    <property type="entry name" value="PKS_DH"/>
</dbReference>
<feature type="domain" description="Ketosynthase family 3 (KS3)" evidence="11">
    <location>
        <begin position="3"/>
        <end position="429"/>
    </location>
</feature>
<dbReference type="SUPFAM" id="SSF53335">
    <property type="entry name" value="S-adenosyl-L-methionine-dependent methyltransferases"/>
    <property type="match status" value="1"/>
</dbReference>
<dbReference type="GO" id="GO:0031177">
    <property type="term" value="F:phosphopantetheine binding"/>
    <property type="evidence" value="ECO:0007669"/>
    <property type="project" value="InterPro"/>
</dbReference>
<dbReference type="PANTHER" id="PTHR43775">
    <property type="entry name" value="FATTY ACID SYNTHASE"/>
    <property type="match status" value="1"/>
</dbReference>
<dbReference type="InterPro" id="IPR056501">
    <property type="entry name" value="NAD-bd_HRPKS_sdrA"/>
</dbReference>
<evidence type="ECO:0000256" key="1">
    <source>
        <dbReference type="ARBA" id="ARBA00005179"/>
    </source>
</evidence>
<dbReference type="CDD" id="cd00833">
    <property type="entry name" value="PKS"/>
    <property type="match status" value="1"/>
</dbReference>
<protein>
    <submittedName>
        <fullName evidence="13">Polyketide synthase</fullName>
    </submittedName>
</protein>
<dbReference type="InterPro" id="IPR050091">
    <property type="entry name" value="PKS_NRPS_Biosynth_Enz"/>
</dbReference>
<dbReference type="Gene3D" id="3.10.129.110">
    <property type="entry name" value="Polyketide synthase dehydratase"/>
    <property type="match status" value="1"/>
</dbReference>
<feature type="region of interest" description="N-terminal hotdog fold" evidence="9">
    <location>
        <begin position="946"/>
        <end position="1086"/>
    </location>
</feature>
<dbReference type="GO" id="GO:0030639">
    <property type="term" value="P:polyketide biosynthetic process"/>
    <property type="evidence" value="ECO:0007669"/>
    <property type="project" value="UniProtKB-ARBA"/>
</dbReference>
<dbReference type="Pfam" id="PF02801">
    <property type="entry name" value="Ketoacyl-synt_C"/>
    <property type="match status" value="1"/>
</dbReference>
<dbReference type="InterPro" id="IPR014030">
    <property type="entry name" value="Ketoacyl_synth_N"/>
</dbReference>
<dbReference type="InterPro" id="IPR020843">
    <property type="entry name" value="ER"/>
</dbReference>